<dbReference type="AlphaFoldDB" id="A0A438EGS8"/>
<accession>A0A438EGS8</accession>
<name>A0A438EGS8_VITVI</name>
<evidence type="ECO:0000313" key="2">
    <source>
        <dbReference type="Proteomes" id="UP000288805"/>
    </source>
</evidence>
<dbReference type="EMBL" id="QGNW01001297">
    <property type="protein sequence ID" value="RVW46888.1"/>
    <property type="molecule type" value="Genomic_DNA"/>
</dbReference>
<gene>
    <name evidence="1" type="ORF">CK203_075685</name>
</gene>
<reference evidence="1 2" key="1">
    <citation type="journal article" date="2018" name="PLoS Genet.">
        <title>Population sequencing reveals clonal diversity and ancestral inbreeding in the grapevine cultivar Chardonnay.</title>
        <authorList>
            <person name="Roach M.J."/>
            <person name="Johnson D.L."/>
            <person name="Bohlmann J."/>
            <person name="van Vuuren H.J."/>
            <person name="Jones S.J."/>
            <person name="Pretorius I.S."/>
            <person name="Schmidt S.A."/>
            <person name="Borneman A.R."/>
        </authorList>
    </citation>
    <scope>NUCLEOTIDE SEQUENCE [LARGE SCALE GENOMIC DNA]</scope>
    <source>
        <strain evidence="2">cv. Chardonnay</strain>
        <tissue evidence="1">Leaf</tissue>
    </source>
</reference>
<evidence type="ECO:0000313" key="1">
    <source>
        <dbReference type="EMBL" id="RVW46888.1"/>
    </source>
</evidence>
<sequence length="190" mass="21311">MVLGYLPVSDYILHLSRLQVKDRVLFLIRTSKQELLNPLGGHARKGYESATQNKLSICQFHHAPTKMKASLCGNQTITFDGGTFELGFFIPGNSPSYYIGIWNVRMENESYSHGAYRLANRRPFSGGNANMEGHARACKVACWCIQDDEKDRPTMRQMVQILEEVSEVVLKMMLMSNGVPSNGCLHSASH</sequence>
<proteinExistence type="predicted"/>
<comment type="caution">
    <text evidence="1">The sequence shown here is derived from an EMBL/GenBank/DDBJ whole genome shotgun (WGS) entry which is preliminary data.</text>
</comment>
<protein>
    <submittedName>
        <fullName evidence="1">Uncharacterized protein</fullName>
    </submittedName>
</protein>
<dbReference type="Proteomes" id="UP000288805">
    <property type="component" value="Unassembled WGS sequence"/>
</dbReference>
<organism evidence="1 2">
    <name type="scientific">Vitis vinifera</name>
    <name type="common">Grape</name>
    <dbReference type="NCBI Taxonomy" id="29760"/>
    <lineage>
        <taxon>Eukaryota</taxon>
        <taxon>Viridiplantae</taxon>
        <taxon>Streptophyta</taxon>
        <taxon>Embryophyta</taxon>
        <taxon>Tracheophyta</taxon>
        <taxon>Spermatophyta</taxon>
        <taxon>Magnoliopsida</taxon>
        <taxon>eudicotyledons</taxon>
        <taxon>Gunneridae</taxon>
        <taxon>Pentapetalae</taxon>
        <taxon>rosids</taxon>
        <taxon>Vitales</taxon>
        <taxon>Vitaceae</taxon>
        <taxon>Viteae</taxon>
        <taxon>Vitis</taxon>
    </lineage>
</organism>